<feature type="transmembrane region" description="Helical" evidence="1">
    <location>
        <begin position="99"/>
        <end position="120"/>
    </location>
</feature>
<organism evidence="2 3">
    <name type="scientific">Sphingomonas quercus</name>
    <dbReference type="NCBI Taxonomy" id="2842451"/>
    <lineage>
        <taxon>Bacteria</taxon>
        <taxon>Pseudomonadati</taxon>
        <taxon>Pseudomonadota</taxon>
        <taxon>Alphaproteobacteria</taxon>
        <taxon>Sphingomonadales</taxon>
        <taxon>Sphingomonadaceae</taxon>
        <taxon>Sphingomonas</taxon>
    </lineage>
</organism>
<proteinExistence type="predicted"/>
<feature type="transmembrane region" description="Helical" evidence="1">
    <location>
        <begin position="162"/>
        <end position="182"/>
    </location>
</feature>
<keyword evidence="1" id="KW-0472">Membrane</keyword>
<dbReference type="RefSeq" id="WP_216326933.1">
    <property type="nucleotide sequence ID" value="NZ_JAHKRT010000009.1"/>
</dbReference>
<name>A0ABS6BLL6_9SPHN</name>
<comment type="caution">
    <text evidence="2">The sequence shown here is derived from an EMBL/GenBank/DDBJ whole genome shotgun (WGS) entry which is preliminary data.</text>
</comment>
<feature type="transmembrane region" description="Helical" evidence="1">
    <location>
        <begin position="75"/>
        <end position="93"/>
    </location>
</feature>
<dbReference type="Proteomes" id="UP000776276">
    <property type="component" value="Unassembled WGS sequence"/>
</dbReference>
<dbReference type="Pfam" id="PF03729">
    <property type="entry name" value="DUF308"/>
    <property type="match status" value="1"/>
</dbReference>
<evidence type="ECO:0000313" key="2">
    <source>
        <dbReference type="EMBL" id="MBU3079213.1"/>
    </source>
</evidence>
<protein>
    <submittedName>
        <fullName evidence="2">DUF308 domain-containing protein</fullName>
    </submittedName>
</protein>
<evidence type="ECO:0000256" key="1">
    <source>
        <dbReference type="SAM" id="Phobius"/>
    </source>
</evidence>
<gene>
    <name evidence="2" type="ORF">KOF26_15240</name>
</gene>
<reference evidence="2 3" key="1">
    <citation type="submission" date="2021-06" db="EMBL/GenBank/DDBJ databases">
        <title>Sphingomonas sp. XMGL2, whole genome shotgun sequencing project.</title>
        <authorList>
            <person name="Zhao G."/>
            <person name="Shen L."/>
        </authorList>
    </citation>
    <scope>NUCLEOTIDE SEQUENCE [LARGE SCALE GENOMIC DNA]</scope>
    <source>
        <strain evidence="2 3">XMGL2</strain>
    </source>
</reference>
<keyword evidence="1" id="KW-1133">Transmembrane helix</keyword>
<sequence length="189" mass="19856">MNTAAVAPRPADQWLQRYYAGRALFSAAWVALAFAIGRSLSPAAVGLIVAYPLWDCLANYADARRNGGLRANPTQTFNAVVSAAVTLAVIVSVPRGFHAVLGVIGIWATLAGILQLATAVSRWRSADAQWPMILSGAQSALAGVFMLRRAGDASLTLGVADVAPYAAFGAIYFAISAIVLALRSRPTLR</sequence>
<evidence type="ECO:0000313" key="3">
    <source>
        <dbReference type="Proteomes" id="UP000776276"/>
    </source>
</evidence>
<dbReference type="InterPro" id="IPR005325">
    <property type="entry name" value="DUF308_memb"/>
</dbReference>
<dbReference type="EMBL" id="JAHKRT010000009">
    <property type="protein sequence ID" value="MBU3079213.1"/>
    <property type="molecule type" value="Genomic_DNA"/>
</dbReference>
<keyword evidence="3" id="KW-1185">Reference proteome</keyword>
<keyword evidence="1" id="KW-0812">Transmembrane</keyword>
<accession>A0ABS6BLL6</accession>